<dbReference type="PROSITE" id="PS00198">
    <property type="entry name" value="4FE4S_FER_1"/>
    <property type="match status" value="1"/>
</dbReference>
<dbReference type="InterPro" id="IPR036047">
    <property type="entry name" value="F-box-like_dom_sf"/>
</dbReference>
<dbReference type="InterPro" id="IPR032675">
    <property type="entry name" value="LRR_dom_sf"/>
</dbReference>
<dbReference type="InterPro" id="IPR050648">
    <property type="entry name" value="F-box_LRR-repeat"/>
</dbReference>
<accession>A0AAW1HHY9</accession>
<evidence type="ECO:0000313" key="3">
    <source>
        <dbReference type="Proteomes" id="UP001443914"/>
    </source>
</evidence>
<dbReference type="SUPFAM" id="SSF81383">
    <property type="entry name" value="F-box domain"/>
    <property type="match status" value="1"/>
</dbReference>
<feature type="domain" description="F-box" evidence="1">
    <location>
        <begin position="207"/>
        <end position="247"/>
    </location>
</feature>
<dbReference type="AlphaFoldDB" id="A0AAW1HHY9"/>
<dbReference type="PANTHER" id="PTHR13382">
    <property type="entry name" value="MITOCHONDRIAL ATP SYNTHASE COUPLING FACTOR B"/>
    <property type="match status" value="1"/>
</dbReference>
<dbReference type="GO" id="GO:0005737">
    <property type="term" value="C:cytoplasm"/>
    <property type="evidence" value="ECO:0007669"/>
    <property type="project" value="TreeGrafter"/>
</dbReference>
<dbReference type="Gene3D" id="1.20.1280.50">
    <property type="match status" value="1"/>
</dbReference>
<dbReference type="Pfam" id="PF12937">
    <property type="entry name" value="F-box-like"/>
    <property type="match status" value="1"/>
</dbReference>
<dbReference type="InterPro" id="IPR001810">
    <property type="entry name" value="F-box_dom"/>
</dbReference>
<dbReference type="InterPro" id="IPR017900">
    <property type="entry name" value="4Fe4S_Fe_S_CS"/>
</dbReference>
<dbReference type="Gene3D" id="3.80.10.10">
    <property type="entry name" value="Ribonuclease Inhibitor"/>
    <property type="match status" value="1"/>
</dbReference>
<evidence type="ECO:0000259" key="1">
    <source>
        <dbReference type="PROSITE" id="PS50181"/>
    </source>
</evidence>
<dbReference type="Proteomes" id="UP001443914">
    <property type="component" value="Unassembled WGS sequence"/>
</dbReference>
<keyword evidence="3" id="KW-1185">Reference proteome</keyword>
<dbReference type="SUPFAM" id="SSF52047">
    <property type="entry name" value="RNI-like"/>
    <property type="match status" value="1"/>
</dbReference>
<dbReference type="PANTHER" id="PTHR13382:SF22">
    <property type="entry name" value="F-BOX PROTEIN SKIP14"/>
    <property type="match status" value="1"/>
</dbReference>
<dbReference type="PROSITE" id="PS50181">
    <property type="entry name" value="FBOX"/>
    <property type="match status" value="1"/>
</dbReference>
<protein>
    <recommendedName>
        <fullName evidence="1">F-box domain-containing protein</fullName>
    </recommendedName>
</protein>
<evidence type="ECO:0000313" key="2">
    <source>
        <dbReference type="EMBL" id="KAK9675419.1"/>
    </source>
</evidence>
<comment type="caution">
    <text evidence="2">The sequence shown here is derived from an EMBL/GenBank/DDBJ whole genome shotgun (WGS) entry which is preliminary data.</text>
</comment>
<reference evidence="2" key="1">
    <citation type="submission" date="2024-03" db="EMBL/GenBank/DDBJ databases">
        <title>WGS assembly of Saponaria officinalis var. Norfolk2.</title>
        <authorList>
            <person name="Jenkins J."/>
            <person name="Shu S."/>
            <person name="Grimwood J."/>
            <person name="Barry K."/>
            <person name="Goodstein D."/>
            <person name="Schmutz J."/>
            <person name="Leebens-Mack J."/>
            <person name="Osbourn A."/>
        </authorList>
    </citation>
    <scope>NUCLEOTIDE SEQUENCE [LARGE SCALE GENOMIC DNA]</scope>
    <source>
        <strain evidence="2">JIC</strain>
    </source>
</reference>
<sequence>MALNFSHRPIFPAHMPEDNRVPGGSQEKDIHDILPDDPFGMDISSTVTAITGWLEDLAVSDYGMYRGDEVGVDKGHCSFFGGLNFWWDTPLDVQPRMGWSKNDYTMFTVDRLDGFATFDRSVDNGGGIHYGRFSTEDVVFGCGDGFVHENKNVLKHDNLGGTMFMDDRFDEFVPRDALGRFVDEDVMFGCGGVDVDVSLDGFGDVSPHMALSFALAYLDIRDLLNVERVCKSLRQNVRNDPLLWKNIQIDHPLNDRITDDGLLHLTSRAQGHLQCLSLVECKVVTDDGLRRVLENNPRLTKVCVSGCIKISTEGVISCLKTFQPGAVSGIKCLRIAGHAVTLEQFEELKSLLGINKHVKPHRPKPHFFNRENIYISCEDDRPIDLEPCPKCEKPKLVYNCTAESCQVVDQATQSCRACAACIPRCEQCGRCIFNLPHVETFCLGFVCTDCSPDNGATSSMRVVSSEIDG</sequence>
<organism evidence="2 3">
    <name type="scientific">Saponaria officinalis</name>
    <name type="common">Common soapwort</name>
    <name type="synonym">Lychnis saponaria</name>
    <dbReference type="NCBI Taxonomy" id="3572"/>
    <lineage>
        <taxon>Eukaryota</taxon>
        <taxon>Viridiplantae</taxon>
        <taxon>Streptophyta</taxon>
        <taxon>Embryophyta</taxon>
        <taxon>Tracheophyta</taxon>
        <taxon>Spermatophyta</taxon>
        <taxon>Magnoliopsida</taxon>
        <taxon>eudicotyledons</taxon>
        <taxon>Gunneridae</taxon>
        <taxon>Pentapetalae</taxon>
        <taxon>Caryophyllales</taxon>
        <taxon>Caryophyllaceae</taxon>
        <taxon>Caryophylleae</taxon>
        <taxon>Saponaria</taxon>
    </lineage>
</organism>
<proteinExistence type="predicted"/>
<gene>
    <name evidence="2" type="ORF">RND81_11G006900</name>
</gene>
<name>A0AAW1HHY9_SAPOF</name>
<dbReference type="EMBL" id="JBDFQZ010000011">
    <property type="protein sequence ID" value="KAK9675419.1"/>
    <property type="molecule type" value="Genomic_DNA"/>
</dbReference>